<dbReference type="Ensembl" id="ENSCSET00000027921.1">
    <property type="protein sequence ID" value="ENSCSEP00000027552.1"/>
    <property type="gene ID" value="ENSCSEG00000017604.1"/>
</dbReference>
<name>A0A3P8WM54_CYNSE</name>
<keyword evidence="4" id="KW-1185">Reference proteome</keyword>
<reference evidence="3" key="2">
    <citation type="submission" date="2025-08" db="UniProtKB">
        <authorList>
            <consortium name="Ensembl"/>
        </authorList>
    </citation>
    <scope>IDENTIFICATION</scope>
</reference>
<organism evidence="3 4">
    <name type="scientific">Cynoglossus semilaevis</name>
    <name type="common">Tongue sole</name>
    <dbReference type="NCBI Taxonomy" id="244447"/>
    <lineage>
        <taxon>Eukaryota</taxon>
        <taxon>Metazoa</taxon>
        <taxon>Chordata</taxon>
        <taxon>Craniata</taxon>
        <taxon>Vertebrata</taxon>
        <taxon>Euteleostomi</taxon>
        <taxon>Actinopterygii</taxon>
        <taxon>Neopterygii</taxon>
        <taxon>Teleostei</taxon>
        <taxon>Neoteleostei</taxon>
        <taxon>Acanthomorphata</taxon>
        <taxon>Carangaria</taxon>
        <taxon>Pleuronectiformes</taxon>
        <taxon>Pleuronectoidei</taxon>
        <taxon>Cynoglossidae</taxon>
        <taxon>Cynoglossinae</taxon>
        <taxon>Cynoglossus</taxon>
    </lineage>
</organism>
<dbReference type="InParanoid" id="A0A3P8WM54"/>
<dbReference type="GO" id="GO:0050868">
    <property type="term" value="P:negative regulation of T cell activation"/>
    <property type="evidence" value="ECO:0007669"/>
    <property type="project" value="InterPro"/>
</dbReference>
<reference evidence="3 4" key="1">
    <citation type="journal article" date="2014" name="Nat. Genet.">
        <title>Whole-genome sequence of a flatfish provides insights into ZW sex chromosome evolution and adaptation to a benthic lifestyle.</title>
        <authorList>
            <person name="Chen S."/>
            <person name="Zhang G."/>
            <person name="Shao C."/>
            <person name="Huang Q."/>
            <person name="Liu G."/>
            <person name="Zhang P."/>
            <person name="Song W."/>
            <person name="An N."/>
            <person name="Chalopin D."/>
            <person name="Volff J.N."/>
            <person name="Hong Y."/>
            <person name="Li Q."/>
            <person name="Sha Z."/>
            <person name="Zhou H."/>
            <person name="Xie M."/>
            <person name="Yu Q."/>
            <person name="Liu Y."/>
            <person name="Xiang H."/>
            <person name="Wang N."/>
            <person name="Wu K."/>
            <person name="Yang C."/>
            <person name="Zhou Q."/>
            <person name="Liao X."/>
            <person name="Yang L."/>
            <person name="Hu Q."/>
            <person name="Zhang J."/>
            <person name="Meng L."/>
            <person name="Jin L."/>
            <person name="Tian Y."/>
            <person name="Lian J."/>
            <person name="Yang J."/>
            <person name="Miao G."/>
            <person name="Liu S."/>
            <person name="Liang Z."/>
            <person name="Yan F."/>
            <person name="Li Y."/>
            <person name="Sun B."/>
            <person name="Zhang H."/>
            <person name="Zhang J."/>
            <person name="Zhu Y."/>
            <person name="Du M."/>
            <person name="Zhao Y."/>
            <person name="Schartl M."/>
            <person name="Tang Q."/>
            <person name="Wang J."/>
        </authorList>
    </citation>
    <scope>NUCLEOTIDE SEQUENCE</scope>
</reference>
<dbReference type="GeneID" id="103394395"/>
<dbReference type="GO" id="GO:0005886">
    <property type="term" value="C:plasma membrane"/>
    <property type="evidence" value="ECO:0007669"/>
    <property type="project" value="InterPro"/>
</dbReference>
<evidence type="ECO:0000313" key="4">
    <source>
        <dbReference type="Proteomes" id="UP000265120"/>
    </source>
</evidence>
<dbReference type="GO" id="GO:0035556">
    <property type="term" value="P:intracellular signal transduction"/>
    <property type="evidence" value="ECO:0007669"/>
    <property type="project" value="InterPro"/>
</dbReference>
<feature type="region of interest" description="Disordered" evidence="1">
    <location>
        <begin position="386"/>
        <end position="450"/>
    </location>
</feature>
<feature type="compositionally biased region" description="Polar residues" evidence="1">
    <location>
        <begin position="206"/>
        <end position="216"/>
    </location>
</feature>
<dbReference type="OrthoDB" id="9874312at2759"/>
<sequence>MAPVLSGVWWGPEAGIVGSGAAAATGVASWLGSEQLILVLTLSVLTVLLLVSVLLLLCASCHGQKKAINGHPTGDHDNLMNGVSEKDTVSQSAESPATDVAVSSSHNGPLTSGTILTDTLDSPQPSEELLSSQSELRSSKCPQDRELPSIPPNNALLGDGPPATGDSTYEVVKEIAVASRDVSVEDSLYETVKELKDLPPAEPGLSNGTTQLSLDQASPPPPALLNGHLSPSTPERLPLCAGVEYASIDLNKKSRHSVDMEAKRRSDNAALLSCKALEEPEEDEPPPVPKKVLDENDNQSVLMNGLAGAGLHNGELHSPLSPAPGFDNHVLSNNESPVYSTVNKTADVGALQEEEKDHDYSSIAEIKGLVPASSSSDLYATVRDIYAQPDEPQLRESTDPGYETIRIPKTNDSDGDPRARLGAEGSDAAKTEPDYESVGELGLSREGSGL</sequence>
<feature type="compositionally biased region" description="Low complexity" evidence="1">
    <location>
        <begin position="122"/>
        <end position="136"/>
    </location>
</feature>
<dbReference type="PANTHER" id="PTHR16322">
    <property type="entry name" value="PHOSPHOPROTEIN ASSOCIATED WITH GLYCOSPHINGOLIPID-ENRICHED MICRODOMAINS 1"/>
    <property type="match status" value="1"/>
</dbReference>
<proteinExistence type="predicted"/>
<dbReference type="PANTHER" id="PTHR16322:SF0">
    <property type="entry name" value="PHOSPHOPROTEIN ASSOCIATED WITH GLYCOSPHINGOLIPID-ENRICHED MICRODOMAINS 1"/>
    <property type="match status" value="1"/>
</dbReference>
<evidence type="ECO:0000256" key="1">
    <source>
        <dbReference type="SAM" id="MobiDB-lite"/>
    </source>
</evidence>
<protein>
    <submittedName>
        <fullName evidence="3">Phosphoprotein membrane anchor with glycosphingolipid microdomains 1</fullName>
    </submittedName>
</protein>
<feature type="region of interest" description="Disordered" evidence="1">
    <location>
        <begin position="198"/>
        <end position="222"/>
    </location>
</feature>
<reference evidence="3" key="3">
    <citation type="submission" date="2025-09" db="UniProtKB">
        <authorList>
            <consortium name="Ensembl"/>
        </authorList>
    </citation>
    <scope>IDENTIFICATION</scope>
</reference>
<feature type="region of interest" description="Disordered" evidence="1">
    <location>
        <begin position="67"/>
        <end position="167"/>
    </location>
</feature>
<evidence type="ECO:0000313" key="3">
    <source>
        <dbReference type="Ensembl" id="ENSCSEP00000027552.1"/>
    </source>
</evidence>
<dbReference type="OMA" id="QCRDITR"/>
<dbReference type="InterPro" id="IPR032748">
    <property type="entry name" value="PAG"/>
</dbReference>
<dbReference type="Proteomes" id="UP000265120">
    <property type="component" value="Chromosome 18"/>
</dbReference>
<feature type="compositionally biased region" description="Polar residues" evidence="1">
    <location>
        <begin position="89"/>
        <end position="121"/>
    </location>
</feature>
<evidence type="ECO:0000256" key="2">
    <source>
        <dbReference type="SAM" id="Phobius"/>
    </source>
</evidence>
<feature type="compositionally biased region" description="Basic and acidic residues" evidence="1">
    <location>
        <begin position="409"/>
        <end position="433"/>
    </location>
</feature>
<keyword evidence="2" id="KW-1133">Transmembrane helix</keyword>
<keyword evidence="2" id="KW-0472">Membrane</keyword>
<dbReference type="CTD" id="55824"/>
<dbReference type="KEGG" id="csem:103394395"/>
<dbReference type="STRING" id="244447.ENSCSEP00000027552"/>
<dbReference type="FunCoup" id="A0A3P8WM54">
    <property type="interactions" value="868"/>
</dbReference>
<dbReference type="GeneTree" id="ENSGT00390000002061"/>
<dbReference type="RefSeq" id="XP_008329912.1">
    <property type="nucleotide sequence ID" value="XM_008331690.3"/>
</dbReference>
<dbReference type="AlphaFoldDB" id="A0A3P8WM54"/>
<dbReference type="RefSeq" id="XP_024920831.1">
    <property type="nucleotide sequence ID" value="XM_025065063.1"/>
</dbReference>
<keyword evidence="2" id="KW-0812">Transmembrane</keyword>
<accession>A0A3P8WM54</accession>
<feature type="transmembrane region" description="Helical" evidence="2">
    <location>
        <begin position="36"/>
        <end position="59"/>
    </location>
</feature>
<dbReference type="Pfam" id="PF15347">
    <property type="entry name" value="PAG"/>
    <property type="match status" value="1"/>
</dbReference>
<dbReference type="GO" id="GO:0045121">
    <property type="term" value="C:membrane raft"/>
    <property type="evidence" value="ECO:0007669"/>
    <property type="project" value="InterPro"/>
</dbReference>
<feature type="compositionally biased region" description="Basic and acidic residues" evidence="1">
    <location>
        <begin position="73"/>
        <end position="88"/>
    </location>
</feature>
<feature type="compositionally biased region" description="Low complexity" evidence="1">
    <location>
        <begin position="436"/>
        <end position="450"/>
    </location>
</feature>